<dbReference type="STRING" id="262004.SAMN04489796_104113"/>
<dbReference type="AlphaFoldDB" id="A0A1G8F1L7"/>
<keyword evidence="3" id="KW-1185">Reference proteome</keyword>
<dbReference type="RefSeq" id="WP_092468206.1">
    <property type="nucleotide sequence ID" value="NZ_FNCZ01000004.1"/>
</dbReference>
<dbReference type="Proteomes" id="UP000199492">
    <property type="component" value="Unassembled WGS sequence"/>
</dbReference>
<keyword evidence="1" id="KW-1133">Transmembrane helix</keyword>
<name>A0A1G8F1L7_9FLAO</name>
<feature type="transmembrane region" description="Helical" evidence="1">
    <location>
        <begin position="104"/>
        <end position="124"/>
    </location>
</feature>
<gene>
    <name evidence="2" type="ORF">SAMN04489796_104113</name>
</gene>
<evidence type="ECO:0000313" key="2">
    <source>
        <dbReference type="EMBL" id="SDH76035.1"/>
    </source>
</evidence>
<accession>A0A1G8F1L7</accession>
<dbReference type="InterPro" id="IPR021257">
    <property type="entry name" value="DUF2809"/>
</dbReference>
<dbReference type="EMBL" id="FNCZ01000004">
    <property type="protein sequence ID" value="SDH76035.1"/>
    <property type="molecule type" value="Genomic_DNA"/>
</dbReference>
<proteinExistence type="predicted"/>
<organism evidence="2 3">
    <name type="scientific">Winogradskyella thalassocola</name>
    <dbReference type="NCBI Taxonomy" id="262004"/>
    <lineage>
        <taxon>Bacteria</taxon>
        <taxon>Pseudomonadati</taxon>
        <taxon>Bacteroidota</taxon>
        <taxon>Flavobacteriia</taxon>
        <taxon>Flavobacteriales</taxon>
        <taxon>Flavobacteriaceae</taxon>
        <taxon>Winogradskyella</taxon>
    </lineage>
</organism>
<evidence type="ECO:0000313" key="3">
    <source>
        <dbReference type="Proteomes" id="UP000199492"/>
    </source>
</evidence>
<dbReference type="Pfam" id="PF10990">
    <property type="entry name" value="DUF2809"/>
    <property type="match status" value="1"/>
</dbReference>
<protein>
    <recommendedName>
        <fullName evidence="4">DUF2809 domain-containing protein</fullName>
    </recommendedName>
</protein>
<evidence type="ECO:0000256" key="1">
    <source>
        <dbReference type="SAM" id="Phobius"/>
    </source>
</evidence>
<reference evidence="3" key="1">
    <citation type="submission" date="2016-10" db="EMBL/GenBank/DDBJ databases">
        <authorList>
            <person name="Varghese N."/>
            <person name="Submissions S."/>
        </authorList>
    </citation>
    <scope>NUCLEOTIDE SEQUENCE [LARGE SCALE GENOMIC DNA]</scope>
    <source>
        <strain evidence="3">DSM 15363</strain>
    </source>
</reference>
<sequence>MKFQFNKKYLVLAHSLFLIELAIAFIIKTGFIRYTFGDYLVVILLYAIIRGCINLNVRASSLVVLLIAYAIEFLQLTPFLTYFNLQDSFTAKLVFGSTFHVTDLLAYTLGILTVLAVESSLFKLQNKQNIRLWKF</sequence>
<feature type="transmembrane region" description="Helical" evidence="1">
    <location>
        <begin position="34"/>
        <end position="53"/>
    </location>
</feature>
<dbReference type="OrthoDB" id="5360192at2"/>
<evidence type="ECO:0008006" key="4">
    <source>
        <dbReference type="Google" id="ProtNLM"/>
    </source>
</evidence>
<keyword evidence="1" id="KW-0812">Transmembrane</keyword>
<feature type="transmembrane region" description="Helical" evidence="1">
    <location>
        <begin position="62"/>
        <end position="84"/>
    </location>
</feature>
<keyword evidence="1" id="KW-0472">Membrane</keyword>